<organism evidence="8 9">
    <name type="scientific">Melanomma pulvis-pyrius CBS 109.77</name>
    <dbReference type="NCBI Taxonomy" id="1314802"/>
    <lineage>
        <taxon>Eukaryota</taxon>
        <taxon>Fungi</taxon>
        <taxon>Dikarya</taxon>
        <taxon>Ascomycota</taxon>
        <taxon>Pezizomycotina</taxon>
        <taxon>Dothideomycetes</taxon>
        <taxon>Pleosporomycetidae</taxon>
        <taxon>Pleosporales</taxon>
        <taxon>Melanommataceae</taxon>
        <taxon>Melanomma</taxon>
    </lineage>
</organism>
<protein>
    <recommendedName>
        <fullName evidence="4">Exocyst complex component Sec8</fullName>
    </recommendedName>
</protein>
<dbReference type="AlphaFoldDB" id="A0A6A6WV85"/>
<dbReference type="GO" id="GO:0090522">
    <property type="term" value="P:vesicle tethering involved in exocytosis"/>
    <property type="evidence" value="ECO:0007669"/>
    <property type="project" value="UniProtKB-UniRule"/>
</dbReference>
<feature type="compositionally biased region" description="Gly residues" evidence="5">
    <location>
        <begin position="13"/>
        <end position="36"/>
    </location>
</feature>
<dbReference type="Proteomes" id="UP000799757">
    <property type="component" value="Unassembled WGS sequence"/>
</dbReference>
<keyword evidence="9" id="KW-1185">Reference proteome</keyword>
<name>A0A6A6WV85_9PLEO</name>
<dbReference type="GO" id="GO:0015031">
    <property type="term" value="P:protein transport"/>
    <property type="evidence" value="ECO:0007669"/>
    <property type="project" value="UniProtKB-KW"/>
</dbReference>
<evidence type="ECO:0000256" key="2">
    <source>
        <dbReference type="ARBA" id="ARBA00022483"/>
    </source>
</evidence>
<keyword evidence="2 4" id="KW-0268">Exocytosis</keyword>
<feature type="domain" description="Exocyst complex component Sec8 middle helical bundle" evidence="7">
    <location>
        <begin position="357"/>
        <end position="610"/>
    </location>
</feature>
<dbReference type="GO" id="GO:0006904">
    <property type="term" value="P:vesicle docking involved in exocytosis"/>
    <property type="evidence" value="ECO:0007669"/>
    <property type="project" value="InterPro"/>
</dbReference>
<evidence type="ECO:0000256" key="1">
    <source>
        <dbReference type="ARBA" id="ARBA00022448"/>
    </source>
</evidence>
<dbReference type="Pfam" id="PF04048">
    <property type="entry name" value="Sec8_N"/>
    <property type="match status" value="1"/>
</dbReference>
<dbReference type="Pfam" id="PF20652">
    <property type="entry name" value="Sec8_C"/>
    <property type="match status" value="1"/>
</dbReference>
<sequence>MSRIPGSMRAGANGSGGYTNGYNNGGGGGYGQYGGGADDDYPPRPSAERRRDRRPGGYGGFSSGDREEDVPQVTRPTSLERTTARRQSAEQRAHAQFGAGSDKMEEILAFIRQNWDFMTKDKCVPIEVALKLMDSSSLGLANDYNRFQRTHQELQQALKAIVNEHHQGFNSSIGTFHKIQSSLQQSQHRVRSLKDGLTQAKSHLSTTKPELKEFATTSQGYDEMIQMLNTIEQLQLVPDKLEARISEKRFLTAVDILQDALRMIRKSEMENIGALSDLRIYLSNQEHSLTDILIEELHNHLYLKSPYCEDRWKVYAQNQAKGDLSERAQTDIRGRLLYHFLDGLDTSETMTDDSPRNPEADTFQYIQLVVESLNKMSRLDIAMDTIEQRLPVELFKVVEKSNNEVAQRHPSILRAYASQKGPKSKTGLDSDDLRTRLLNDLLWTLYARFEAIAESHRAVHDVVAGIIRRDGIRDSSSATLTRGFKELWKLYQSEIRSLLHDYLATDGDLAYRGGSGQTSSGSVFSRAPRDRNKRMFKLNDMDTKSSELTTEREDLEFILKSSVPGLVSDAKRPDDSSDNTSTNLDGSATGHKLLVEPSVFNMGILLPPSLDFLNRLKEVVPTGSDIVMSTLTSFLDDFLKNVFHPQLEETLAELCAQTFIELDAFQQEPQWAQHSKKPIFKGTSKFFTLITAFCKMLDNLPHDQAFSQLIVTQMTTYAEKCNGWYKALVSRSQANASGRRLRAPAAFAESGEIEDAVSSLFQADSEVAPELLEKEISLLIAEVEKDALDEADLIRDKKTITGLCMLYTSMKWLATKVAQLRYISDRATDSSRHEPGQHRHNRRWTLLTSAEPRTEGVAVYLPLNTETAAEFDTVVSTYHTISSTVLKTLHLSIRTQILFSLTSSLSTSYNLDTLLNDPDPSIITLNNALVDFDTLVSTSIPPSQYPLITTGLSPLMDTYLLTLSQRITALNANGCALMQLNILVLQQNLKNIEDRAELPYSALFFDLFTAGPDAIIARAKQYGNGFGVPGGRFTEKEVRSLVELCWGEKLRSERREVGVAARRGLDAHLLEISEFMY</sequence>
<dbReference type="InterPro" id="IPR048630">
    <property type="entry name" value="Sec8_M"/>
</dbReference>
<evidence type="ECO:0000313" key="8">
    <source>
        <dbReference type="EMBL" id="KAF2788002.1"/>
    </source>
</evidence>
<gene>
    <name evidence="8" type="ORF">K505DRAFT_379197</name>
</gene>
<feature type="region of interest" description="Disordered" evidence="5">
    <location>
        <begin position="1"/>
        <end position="98"/>
    </location>
</feature>
<dbReference type="EMBL" id="MU002257">
    <property type="protein sequence ID" value="KAF2788002.1"/>
    <property type="molecule type" value="Genomic_DNA"/>
</dbReference>
<dbReference type="InterPro" id="IPR039682">
    <property type="entry name" value="Sec8/EXOC4"/>
</dbReference>
<reference evidence="8" key="1">
    <citation type="journal article" date="2020" name="Stud. Mycol.">
        <title>101 Dothideomycetes genomes: a test case for predicting lifestyles and emergence of pathogens.</title>
        <authorList>
            <person name="Haridas S."/>
            <person name="Albert R."/>
            <person name="Binder M."/>
            <person name="Bloem J."/>
            <person name="Labutti K."/>
            <person name="Salamov A."/>
            <person name="Andreopoulos B."/>
            <person name="Baker S."/>
            <person name="Barry K."/>
            <person name="Bills G."/>
            <person name="Bluhm B."/>
            <person name="Cannon C."/>
            <person name="Castanera R."/>
            <person name="Culley D."/>
            <person name="Daum C."/>
            <person name="Ezra D."/>
            <person name="Gonzalez J."/>
            <person name="Henrissat B."/>
            <person name="Kuo A."/>
            <person name="Liang C."/>
            <person name="Lipzen A."/>
            <person name="Lutzoni F."/>
            <person name="Magnuson J."/>
            <person name="Mondo S."/>
            <person name="Nolan M."/>
            <person name="Ohm R."/>
            <person name="Pangilinan J."/>
            <person name="Park H.-J."/>
            <person name="Ramirez L."/>
            <person name="Alfaro M."/>
            <person name="Sun H."/>
            <person name="Tritt A."/>
            <person name="Yoshinaga Y."/>
            <person name="Zwiers L.-H."/>
            <person name="Turgeon B."/>
            <person name="Goodwin S."/>
            <person name="Spatafora J."/>
            <person name="Crous P."/>
            <person name="Grigoriev I."/>
        </authorList>
    </citation>
    <scope>NUCLEOTIDE SEQUENCE</scope>
    <source>
        <strain evidence="8">CBS 109.77</strain>
    </source>
</reference>
<keyword evidence="3 4" id="KW-0653">Protein transport</keyword>
<dbReference type="GO" id="GO:0006612">
    <property type="term" value="P:protein targeting to membrane"/>
    <property type="evidence" value="ECO:0007669"/>
    <property type="project" value="UniProtKB-UniRule"/>
</dbReference>
<dbReference type="InterPro" id="IPR007191">
    <property type="entry name" value="Sec8_exocyst_N"/>
</dbReference>
<comment type="similarity">
    <text evidence="4">Belongs to the SEC8 family.</text>
</comment>
<dbReference type="GO" id="GO:0000145">
    <property type="term" value="C:exocyst"/>
    <property type="evidence" value="ECO:0007669"/>
    <property type="project" value="UniProtKB-UniRule"/>
</dbReference>
<dbReference type="PANTHER" id="PTHR14146">
    <property type="entry name" value="EXOCYST COMPLEX COMPONENT 4"/>
    <property type="match status" value="1"/>
</dbReference>
<evidence type="ECO:0000256" key="4">
    <source>
        <dbReference type="RuleBase" id="RU367079"/>
    </source>
</evidence>
<proteinExistence type="inferred from homology"/>
<evidence type="ECO:0000259" key="7">
    <source>
        <dbReference type="Pfam" id="PF20652"/>
    </source>
</evidence>
<accession>A0A6A6WV85</accession>
<evidence type="ECO:0000256" key="5">
    <source>
        <dbReference type="SAM" id="MobiDB-lite"/>
    </source>
</evidence>
<evidence type="ECO:0000256" key="3">
    <source>
        <dbReference type="ARBA" id="ARBA00022927"/>
    </source>
</evidence>
<feature type="domain" description="Exocyst complex component Sec8 N-terminal" evidence="6">
    <location>
        <begin position="103"/>
        <end position="243"/>
    </location>
</feature>
<dbReference type="PANTHER" id="PTHR14146:SF0">
    <property type="entry name" value="EXOCYST COMPLEX COMPONENT 4"/>
    <property type="match status" value="1"/>
</dbReference>
<keyword evidence="1 4" id="KW-0813">Transport</keyword>
<dbReference type="OrthoDB" id="272977at2759"/>
<evidence type="ECO:0000259" key="6">
    <source>
        <dbReference type="Pfam" id="PF04048"/>
    </source>
</evidence>
<dbReference type="GO" id="GO:0006893">
    <property type="term" value="P:Golgi to plasma membrane transport"/>
    <property type="evidence" value="ECO:0007669"/>
    <property type="project" value="TreeGrafter"/>
</dbReference>
<comment type="function">
    <text evidence="4">Component of the exocyst complex involved in the docking of exocytic vesicles with fusion sites on the plasma membrane.</text>
</comment>
<feature type="region of interest" description="Disordered" evidence="5">
    <location>
        <begin position="567"/>
        <end position="589"/>
    </location>
</feature>
<evidence type="ECO:0000313" key="9">
    <source>
        <dbReference type="Proteomes" id="UP000799757"/>
    </source>
</evidence>